<reference evidence="3" key="1">
    <citation type="submission" date="2018-10" db="EMBL/GenBank/DDBJ databases">
        <title>Hidden diversity of soil giant viruses.</title>
        <authorList>
            <person name="Schulz F."/>
            <person name="Alteio L."/>
            <person name="Goudeau D."/>
            <person name="Ryan E.M."/>
            <person name="Malmstrom R.R."/>
            <person name="Blanchard J."/>
            <person name="Woyke T."/>
        </authorList>
    </citation>
    <scope>NUCLEOTIDE SEQUENCE</scope>
    <source>
        <strain evidence="3">FNV1</strain>
    </source>
</reference>
<dbReference type="InterPro" id="IPR002110">
    <property type="entry name" value="Ankyrin_rpt"/>
</dbReference>
<name>A0A3G4ZVX1_9VIRU</name>
<protein>
    <submittedName>
        <fullName evidence="3">Uncharacterized protein</fullName>
    </submittedName>
</protein>
<dbReference type="InterPro" id="IPR036770">
    <property type="entry name" value="Ankyrin_rpt-contain_sf"/>
</dbReference>
<evidence type="ECO:0000256" key="1">
    <source>
        <dbReference type="ARBA" id="ARBA00022737"/>
    </source>
</evidence>
<dbReference type="Pfam" id="PF00023">
    <property type="entry name" value="Ank"/>
    <property type="match status" value="1"/>
</dbReference>
<dbReference type="EMBL" id="MK072132">
    <property type="protein sequence ID" value="AYV79026.1"/>
    <property type="molecule type" value="Genomic_DNA"/>
</dbReference>
<keyword evidence="2" id="KW-0040">ANK repeat</keyword>
<dbReference type="PANTHER" id="PTHR24171">
    <property type="entry name" value="ANKYRIN REPEAT DOMAIN-CONTAINING PROTEIN 39-RELATED"/>
    <property type="match status" value="1"/>
</dbReference>
<sequence length="416" mass="46153">MNVQPITPSEWQSTRTLTALITSRAEKQCINYIDKNIHLSTTLLNYNFLPNADTFLILACRHSMSILAKKYIKLGIDINAQNKFGTTALIMANRYKLYDIVELLIKSGANLNLQTGKGSTALIKACARGNTDIALLLIKSGADINLNNKQNALMRAAESGLESVVNLLIDKGAQLDMVDDKGNTALMMSAQYTSFIGLKLIDVGAKLNIQNKLGETALIIACHNNCYPLIIHLINKGADLNICDNNGVSPFMLAIHFTSTYMAILMIKMGANINYKTTGGDTALNMLINRENIDRINFIDVLLEHNADVNILDNDNKNALYYAYTISVIRARYIPVVLQLLDKTNNFDCIFDDIKNVPAVINNKLQSLYHQSITTVANSDEPSEPSEPDNIMYNCFKTTYVPAIISLICDFIIIKK</sequence>
<dbReference type="SUPFAM" id="SSF48403">
    <property type="entry name" value="Ankyrin repeat"/>
    <property type="match status" value="1"/>
</dbReference>
<proteinExistence type="predicted"/>
<dbReference type="GO" id="GO:0085020">
    <property type="term" value="P:protein K6-linked ubiquitination"/>
    <property type="evidence" value="ECO:0007669"/>
    <property type="project" value="TreeGrafter"/>
</dbReference>
<dbReference type="Gene3D" id="1.25.40.20">
    <property type="entry name" value="Ankyrin repeat-containing domain"/>
    <property type="match status" value="3"/>
</dbReference>
<dbReference type="PROSITE" id="PS50297">
    <property type="entry name" value="ANK_REP_REGION"/>
    <property type="match status" value="3"/>
</dbReference>
<organism evidence="3">
    <name type="scientific">Faunusvirus sp</name>
    <dbReference type="NCBI Taxonomy" id="2487766"/>
    <lineage>
        <taxon>Viruses</taxon>
        <taxon>Varidnaviria</taxon>
        <taxon>Bamfordvirae</taxon>
        <taxon>Nucleocytoviricota</taxon>
        <taxon>Megaviricetes</taxon>
        <taxon>Imitervirales</taxon>
        <taxon>Mimiviridae</taxon>
    </lineage>
</organism>
<keyword evidence="1" id="KW-0677">Repeat</keyword>
<evidence type="ECO:0000313" key="3">
    <source>
        <dbReference type="EMBL" id="AYV79026.1"/>
    </source>
</evidence>
<dbReference type="Pfam" id="PF12796">
    <property type="entry name" value="Ank_2"/>
    <property type="match status" value="2"/>
</dbReference>
<evidence type="ECO:0000256" key="2">
    <source>
        <dbReference type="ARBA" id="ARBA00023043"/>
    </source>
</evidence>
<gene>
    <name evidence="3" type="ORF">Faunusvirus1_46</name>
</gene>
<accession>A0A3G4ZVX1</accession>
<dbReference type="SMART" id="SM00248">
    <property type="entry name" value="ANK"/>
    <property type="match status" value="9"/>
</dbReference>
<dbReference type="PROSITE" id="PS50088">
    <property type="entry name" value="ANK_REPEAT"/>
    <property type="match status" value="6"/>
</dbReference>
<dbReference type="GO" id="GO:0004842">
    <property type="term" value="F:ubiquitin-protein transferase activity"/>
    <property type="evidence" value="ECO:0007669"/>
    <property type="project" value="TreeGrafter"/>
</dbReference>
<dbReference type="PANTHER" id="PTHR24171:SF11">
    <property type="entry name" value="26S PROTEASOME NON-ATPASE REGULATORY SUBUNIT 10"/>
    <property type="match status" value="1"/>
</dbReference>